<evidence type="ECO:0000256" key="2">
    <source>
        <dbReference type="ARBA" id="ARBA00010970"/>
    </source>
</evidence>
<dbReference type="InterPro" id="IPR059112">
    <property type="entry name" value="CysZ/EI24"/>
</dbReference>
<dbReference type="PANTHER" id="PTHR21389:SF0">
    <property type="entry name" value="ETOPOSIDE-INDUCED PROTEIN 2.4 HOMOLOG"/>
    <property type="match status" value="1"/>
</dbReference>
<dbReference type="OrthoDB" id="266518at2759"/>
<evidence type="ECO:0008006" key="9">
    <source>
        <dbReference type="Google" id="ProtNLM"/>
    </source>
</evidence>
<evidence type="ECO:0000313" key="7">
    <source>
        <dbReference type="EMBL" id="CAF0847095.1"/>
    </source>
</evidence>
<evidence type="ECO:0000256" key="6">
    <source>
        <dbReference type="SAM" id="Phobius"/>
    </source>
</evidence>
<feature type="transmembrane region" description="Helical" evidence="6">
    <location>
        <begin position="69"/>
        <end position="94"/>
    </location>
</feature>
<dbReference type="AlphaFoldDB" id="A0A813W6U9"/>
<reference evidence="7" key="1">
    <citation type="submission" date="2021-02" db="EMBL/GenBank/DDBJ databases">
        <authorList>
            <person name="Nowell W R."/>
        </authorList>
    </citation>
    <scope>NUCLEOTIDE SEQUENCE</scope>
    <source>
        <strain evidence="7">Ploen Becks lab</strain>
    </source>
</reference>
<dbReference type="Pfam" id="PF07264">
    <property type="entry name" value="EI24"/>
    <property type="match status" value="1"/>
</dbReference>
<feature type="transmembrane region" description="Helical" evidence="6">
    <location>
        <begin position="114"/>
        <end position="137"/>
    </location>
</feature>
<keyword evidence="3 6" id="KW-0812">Transmembrane</keyword>
<dbReference type="GO" id="GO:0016020">
    <property type="term" value="C:membrane"/>
    <property type="evidence" value="ECO:0007669"/>
    <property type="project" value="UniProtKB-SubCell"/>
</dbReference>
<keyword evidence="4 6" id="KW-1133">Transmembrane helix</keyword>
<keyword evidence="5 6" id="KW-0472">Membrane</keyword>
<feature type="transmembrane region" description="Helical" evidence="6">
    <location>
        <begin position="192"/>
        <end position="212"/>
    </location>
</feature>
<dbReference type="Proteomes" id="UP000663879">
    <property type="component" value="Unassembled WGS sequence"/>
</dbReference>
<comment type="caution">
    <text evidence="7">The sequence shown here is derived from an EMBL/GenBank/DDBJ whole genome shotgun (WGS) entry which is preliminary data.</text>
</comment>
<evidence type="ECO:0000256" key="1">
    <source>
        <dbReference type="ARBA" id="ARBA00004141"/>
    </source>
</evidence>
<evidence type="ECO:0000313" key="8">
    <source>
        <dbReference type="Proteomes" id="UP000663879"/>
    </source>
</evidence>
<dbReference type="PANTHER" id="PTHR21389">
    <property type="entry name" value="P53 INDUCED PROTEIN"/>
    <property type="match status" value="1"/>
</dbReference>
<comment type="similarity">
    <text evidence="2">Belongs to the EI24 family.</text>
</comment>
<evidence type="ECO:0000256" key="4">
    <source>
        <dbReference type="ARBA" id="ARBA00022989"/>
    </source>
</evidence>
<organism evidence="7 8">
    <name type="scientific">Brachionus calyciflorus</name>
    <dbReference type="NCBI Taxonomy" id="104777"/>
    <lineage>
        <taxon>Eukaryota</taxon>
        <taxon>Metazoa</taxon>
        <taxon>Spiralia</taxon>
        <taxon>Gnathifera</taxon>
        <taxon>Rotifera</taxon>
        <taxon>Eurotatoria</taxon>
        <taxon>Monogononta</taxon>
        <taxon>Pseudotrocha</taxon>
        <taxon>Ploima</taxon>
        <taxon>Brachionidae</taxon>
        <taxon>Brachionus</taxon>
    </lineage>
</organism>
<keyword evidence="8" id="KW-1185">Reference proteome</keyword>
<evidence type="ECO:0000256" key="3">
    <source>
        <dbReference type="ARBA" id="ARBA00022692"/>
    </source>
</evidence>
<dbReference type="EMBL" id="CAJNOC010001233">
    <property type="protein sequence ID" value="CAF0847095.1"/>
    <property type="molecule type" value="Genomic_DNA"/>
</dbReference>
<comment type="subcellular location">
    <subcellularLocation>
        <location evidence="1">Membrane</location>
        <topology evidence="1">Multi-pass membrane protein</topology>
    </subcellularLocation>
</comment>
<feature type="transmembrane region" description="Helical" evidence="6">
    <location>
        <begin position="158"/>
        <end position="180"/>
    </location>
</feature>
<accession>A0A813W6U9</accession>
<name>A0A813W6U9_9BILA</name>
<dbReference type="GO" id="GO:0016236">
    <property type="term" value="P:macroautophagy"/>
    <property type="evidence" value="ECO:0007669"/>
    <property type="project" value="TreeGrafter"/>
</dbReference>
<sequence length="344" mass="39843">MATLKVCLVQFLNGFKDSLYGFIKFIQKQKKLTTTLTSQEANKKSNKPNKDNILKQNDKLYKRLFQSCILNGIFLFSCICTFNYVLIPVLNAIAFKVINVSNHDLIHNYLNPTIQIIFSSVWILPVFLLSKIFNVLCHQEIADISYEQKYGKPKIFETFSISQVIADAFFSCTMELIFLIQSSCMGLIPATWLNTLLCHVHTSFLYSLYAFEYKLCNMSWDIRKRIHHIESRWPYYLGFGMSMSLILSFAGSYIYSATLFGFIFPAFILSAIESDSEKLQPVMYLKRDLNSPSEFKPQQLTIPLFNLSIYITDLLFKFFTSKPNKKVSEVNKPVQQTFTIRKTN</sequence>
<dbReference type="GO" id="GO:0005783">
    <property type="term" value="C:endoplasmic reticulum"/>
    <property type="evidence" value="ECO:0007669"/>
    <property type="project" value="TreeGrafter"/>
</dbReference>
<feature type="transmembrane region" description="Helical" evidence="6">
    <location>
        <begin position="233"/>
        <end position="255"/>
    </location>
</feature>
<proteinExistence type="inferred from homology"/>
<gene>
    <name evidence="7" type="ORF">OXX778_LOCUS8756</name>
</gene>
<protein>
    <recommendedName>
        <fullName evidence="9">EI24</fullName>
    </recommendedName>
</protein>
<evidence type="ECO:0000256" key="5">
    <source>
        <dbReference type="ARBA" id="ARBA00023136"/>
    </source>
</evidence>